<dbReference type="Gene3D" id="3.20.20.80">
    <property type="entry name" value="Glycosidases"/>
    <property type="match status" value="3"/>
</dbReference>
<dbReference type="Gramene" id="OBART11G23450.1">
    <property type="protein sequence ID" value="OBART11G23450.1"/>
    <property type="gene ID" value="OBART11G23450"/>
</dbReference>
<evidence type="ECO:0000256" key="1">
    <source>
        <dbReference type="ARBA" id="ARBA00004613"/>
    </source>
</evidence>
<evidence type="ECO:0000256" key="4">
    <source>
        <dbReference type="ARBA" id="ARBA00022821"/>
    </source>
</evidence>
<dbReference type="EnsemblPlants" id="OBART11G23450.1">
    <property type="protein sequence ID" value="OBART11G23450.1"/>
    <property type="gene ID" value="OBART11G23450"/>
</dbReference>
<comment type="similarity">
    <text evidence="6">Belongs to the glycosyl hydrolase 18 family. Xylanase inhibitor subfamily.</text>
</comment>
<proteinExistence type="inferred from homology"/>
<dbReference type="GO" id="GO:0005576">
    <property type="term" value="C:extracellular region"/>
    <property type="evidence" value="ECO:0007669"/>
    <property type="project" value="UniProtKB-SubCell"/>
</dbReference>
<dbReference type="InterPro" id="IPR050542">
    <property type="entry name" value="Glycosyl_Hydrlase18_Chitinase"/>
</dbReference>
<comment type="subcellular location">
    <subcellularLocation>
        <location evidence="1">Secreted</location>
    </subcellularLocation>
</comment>
<reference evidence="11" key="2">
    <citation type="submission" date="2015-03" db="UniProtKB">
        <authorList>
            <consortium name="EnsemblPlants"/>
        </authorList>
    </citation>
    <scope>IDENTIFICATION</scope>
</reference>
<evidence type="ECO:0000256" key="8">
    <source>
        <dbReference type="SAM" id="Phobius"/>
    </source>
</evidence>
<evidence type="ECO:0000256" key="2">
    <source>
        <dbReference type="ARBA" id="ARBA00022525"/>
    </source>
</evidence>
<dbReference type="FunFam" id="3.20.20.80:FF:000321">
    <property type="entry name" value="Os11g0701600 protein"/>
    <property type="match status" value="1"/>
</dbReference>
<feature type="region of interest" description="Disordered" evidence="7">
    <location>
        <begin position="177"/>
        <end position="205"/>
    </location>
</feature>
<dbReference type="HOGENOM" id="CLU_035194_0_0_1"/>
<dbReference type="PaxDb" id="65489-OBART11G23450.1"/>
<dbReference type="CDD" id="cd02877">
    <property type="entry name" value="GH18_hevamine_XipI_class_III"/>
    <property type="match status" value="1"/>
</dbReference>
<dbReference type="GO" id="GO:0004857">
    <property type="term" value="F:enzyme inhibitor activity"/>
    <property type="evidence" value="ECO:0007669"/>
    <property type="project" value="UniProtKB-ARBA"/>
</dbReference>
<feature type="domain" description="GH18" evidence="10">
    <location>
        <begin position="32"/>
        <end position="288"/>
    </location>
</feature>
<name>A0A0D3HQ68_9ORYZ</name>
<keyword evidence="8" id="KW-0812">Transmembrane</keyword>
<dbReference type="Proteomes" id="UP000026960">
    <property type="component" value="Chromosome 11"/>
</dbReference>
<protein>
    <recommendedName>
        <fullName evidence="10">GH18 domain-containing protein</fullName>
    </recommendedName>
</protein>
<keyword evidence="2" id="KW-0964">Secreted</keyword>
<keyword evidence="8" id="KW-1133">Transmembrane helix</keyword>
<dbReference type="GO" id="GO:0050832">
    <property type="term" value="P:defense response to fungus"/>
    <property type="evidence" value="ECO:0007669"/>
    <property type="project" value="UniProtKB-ARBA"/>
</dbReference>
<dbReference type="PANTHER" id="PTHR45708">
    <property type="entry name" value="ENDOCHITINASE"/>
    <property type="match status" value="1"/>
</dbReference>
<evidence type="ECO:0000256" key="3">
    <source>
        <dbReference type="ARBA" id="ARBA00022729"/>
    </source>
</evidence>
<keyword evidence="3 9" id="KW-0732">Signal</keyword>
<evidence type="ECO:0000256" key="9">
    <source>
        <dbReference type="SAM" id="SignalP"/>
    </source>
</evidence>
<keyword evidence="12" id="KW-1185">Reference proteome</keyword>
<feature type="chain" id="PRO_5002263865" description="GH18 domain-containing protein" evidence="9">
    <location>
        <begin position="30"/>
        <end position="578"/>
    </location>
</feature>
<dbReference type="FunFam" id="3.20.20.80:FF:000044">
    <property type="entry name" value="Chitinase III C10701-rice"/>
    <property type="match status" value="1"/>
</dbReference>
<feature type="domain" description="GH18" evidence="10">
    <location>
        <begin position="313"/>
        <end position="578"/>
    </location>
</feature>
<dbReference type="InterPro" id="IPR045321">
    <property type="entry name" value="Cts1-like"/>
</dbReference>
<feature type="signal peptide" evidence="9">
    <location>
        <begin position="1"/>
        <end position="29"/>
    </location>
</feature>
<dbReference type="GO" id="GO:0005975">
    <property type="term" value="P:carbohydrate metabolic process"/>
    <property type="evidence" value="ECO:0007669"/>
    <property type="project" value="InterPro"/>
</dbReference>
<dbReference type="InterPro" id="IPR001223">
    <property type="entry name" value="Glyco_hydro18_cat"/>
</dbReference>
<dbReference type="InterPro" id="IPR017853">
    <property type="entry name" value="GH"/>
</dbReference>
<evidence type="ECO:0000313" key="12">
    <source>
        <dbReference type="Proteomes" id="UP000026960"/>
    </source>
</evidence>
<accession>A0A0D3HQ68</accession>
<reference evidence="11" key="1">
    <citation type="journal article" date="2009" name="Rice">
        <title>De Novo Next Generation Sequencing of Plant Genomes.</title>
        <authorList>
            <person name="Rounsley S."/>
            <person name="Marri P.R."/>
            <person name="Yu Y."/>
            <person name="He R."/>
            <person name="Sisneros N."/>
            <person name="Goicoechea J.L."/>
            <person name="Lee S.J."/>
            <person name="Angelova A."/>
            <person name="Kudrna D."/>
            <person name="Luo M."/>
            <person name="Affourtit J."/>
            <person name="Desany B."/>
            <person name="Knight J."/>
            <person name="Niazi F."/>
            <person name="Egholm M."/>
            <person name="Wing R.A."/>
        </authorList>
    </citation>
    <scope>NUCLEOTIDE SEQUENCE [LARGE SCALE GENOMIC DNA]</scope>
    <source>
        <strain evidence="11">cv. IRGC 105608</strain>
    </source>
</reference>
<dbReference type="PROSITE" id="PS51910">
    <property type="entry name" value="GH18_2"/>
    <property type="match status" value="2"/>
</dbReference>
<dbReference type="eggNOG" id="KOG4701">
    <property type="taxonomic scope" value="Eukaryota"/>
</dbReference>
<evidence type="ECO:0000259" key="10">
    <source>
        <dbReference type="PROSITE" id="PS51910"/>
    </source>
</evidence>
<dbReference type="SUPFAM" id="SSF51445">
    <property type="entry name" value="(Trans)glycosidases"/>
    <property type="match status" value="2"/>
</dbReference>
<dbReference type="PANTHER" id="PTHR45708:SF59">
    <property type="entry name" value="OS11G0701900 PROTEIN"/>
    <property type="match status" value="1"/>
</dbReference>
<sequence>MARRHMSLLTTTMLVAVVVFLPCLATATGKTGEIAVFWGRNKTEGSLKEACDTGIYTTVIISFFSVFGHGRYWTDLSGHDVSRVGADVKHCQSKNIPVLLSVGGDGYQYSLPTPNSAKDVADHLWHAYLGGGRRGVFRPFGDAVLDGVDLYIDHGGPANYDVLVRRLAGAADGDAEVRVPGRERGGGAGDGAGAAHPPATDGEGRRSLFDWEDWDAWTSRFPASQVYVGLPAEETAADWINPESLYYGVMQRAQTASNYGGAMLWDRGADKAYDNYYGRALKDFRRRALPLSFVVIVLLILAGTGPAAADKSGELTVFWGRNKDEGSLREACDTGVYNTVIISFLTVFGHGRYWADLSGHPVAGVGTDIKHCQHAKNVTVLLSIGGDGDQYSLPTPRSAKDVADHLWHAYLGGGRHGVFRPFGDAVVDGIDLYIDHGGSANYDELATRLGERGGVLLTATVRCMDGQETSGEAAVATGLVGRIHVRFYDDRRCSYDSSERRPFYGAWLGWTARYANASVHVGLPAAWDAASDGWINPAALVFDALPLVRGTPNYGGVVLWNRHFDRRSRYGQTIKGML</sequence>
<keyword evidence="5" id="KW-1015">Disulfide bond</keyword>
<organism evidence="11">
    <name type="scientific">Oryza barthii</name>
    <dbReference type="NCBI Taxonomy" id="65489"/>
    <lineage>
        <taxon>Eukaryota</taxon>
        <taxon>Viridiplantae</taxon>
        <taxon>Streptophyta</taxon>
        <taxon>Embryophyta</taxon>
        <taxon>Tracheophyta</taxon>
        <taxon>Spermatophyta</taxon>
        <taxon>Magnoliopsida</taxon>
        <taxon>Liliopsida</taxon>
        <taxon>Poales</taxon>
        <taxon>Poaceae</taxon>
        <taxon>BOP clade</taxon>
        <taxon>Oryzoideae</taxon>
        <taxon>Oryzeae</taxon>
        <taxon>Oryzinae</taxon>
        <taxon>Oryza</taxon>
    </lineage>
</organism>
<evidence type="ECO:0000256" key="5">
    <source>
        <dbReference type="ARBA" id="ARBA00023157"/>
    </source>
</evidence>
<evidence type="ECO:0000256" key="7">
    <source>
        <dbReference type="SAM" id="MobiDB-lite"/>
    </source>
</evidence>
<dbReference type="GO" id="GO:0004568">
    <property type="term" value="F:chitinase activity"/>
    <property type="evidence" value="ECO:0007669"/>
    <property type="project" value="TreeGrafter"/>
</dbReference>
<keyword evidence="8" id="KW-0472">Membrane</keyword>
<evidence type="ECO:0000313" key="11">
    <source>
        <dbReference type="EnsemblPlants" id="OBART11G23450.1"/>
    </source>
</evidence>
<feature type="transmembrane region" description="Helical" evidence="8">
    <location>
        <begin position="288"/>
        <end position="309"/>
    </location>
</feature>
<feature type="transmembrane region" description="Helical" evidence="8">
    <location>
        <begin position="53"/>
        <end position="73"/>
    </location>
</feature>
<dbReference type="AlphaFoldDB" id="A0A0D3HQ68"/>
<evidence type="ECO:0000256" key="6">
    <source>
        <dbReference type="ARBA" id="ARBA00061481"/>
    </source>
</evidence>
<keyword evidence="4" id="KW-0611">Plant defense</keyword>
<dbReference type="Pfam" id="PF00704">
    <property type="entry name" value="Glyco_hydro_18"/>
    <property type="match status" value="2"/>
</dbReference>